<dbReference type="AlphaFoldDB" id="A0A7R9QP52"/>
<dbReference type="EMBL" id="CAJPVJ010006279">
    <property type="protein sequence ID" value="CAG2170299.1"/>
    <property type="molecule type" value="Genomic_DNA"/>
</dbReference>
<dbReference type="SUPFAM" id="SSF51735">
    <property type="entry name" value="NAD(P)-binding Rossmann-fold domains"/>
    <property type="match status" value="1"/>
</dbReference>
<proteinExistence type="predicted"/>
<reference evidence="1" key="1">
    <citation type="submission" date="2020-11" db="EMBL/GenBank/DDBJ databases">
        <authorList>
            <person name="Tran Van P."/>
        </authorList>
    </citation>
    <scope>NUCLEOTIDE SEQUENCE</scope>
</reference>
<evidence type="ECO:0000313" key="1">
    <source>
        <dbReference type="EMBL" id="CAD7653112.1"/>
    </source>
</evidence>
<protein>
    <submittedName>
        <fullName evidence="1">Uncharacterized protein</fullName>
    </submittedName>
</protein>
<sequence length="89" mass="10124">MIRRVVLKDSKNPFNSLRISFTLDSSKKDECAYMFCAYILGAVKSEFLEIFLNVNKAKSDDILEGVAKKYPLRRVGEPMDVAQAVLYLT</sequence>
<keyword evidence="2" id="KW-1185">Reference proteome</keyword>
<dbReference type="InterPro" id="IPR036291">
    <property type="entry name" value="NAD(P)-bd_dom_sf"/>
</dbReference>
<gene>
    <name evidence="1" type="ORF">ONB1V03_LOCUS9770</name>
</gene>
<dbReference type="OrthoDB" id="6506490at2759"/>
<dbReference type="Proteomes" id="UP000728032">
    <property type="component" value="Unassembled WGS sequence"/>
</dbReference>
<accession>A0A7R9QP52</accession>
<dbReference type="EMBL" id="OC921104">
    <property type="protein sequence ID" value="CAD7653112.1"/>
    <property type="molecule type" value="Genomic_DNA"/>
</dbReference>
<evidence type="ECO:0000313" key="2">
    <source>
        <dbReference type="Proteomes" id="UP000728032"/>
    </source>
</evidence>
<name>A0A7R9QP52_9ACAR</name>
<organism evidence="1">
    <name type="scientific">Oppiella nova</name>
    <dbReference type="NCBI Taxonomy" id="334625"/>
    <lineage>
        <taxon>Eukaryota</taxon>
        <taxon>Metazoa</taxon>
        <taxon>Ecdysozoa</taxon>
        <taxon>Arthropoda</taxon>
        <taxon>Chelicerata</taxon>
        <taxon>Arachnida</taxon>
        <taxon>Acari</taxon>
        <taxon>Acariformes</taxon>
        <taxon>Sarcoptiformes</taxon>
        <taxon>Oribatida</taxon>
        <taxon>Brachypylina</taxon>
        <taxon>Oppioidea</taxon>
        <taxon>Oppiidae</taxon>
        <taxon>Oppiella</taxon>
    </lineage>
</organism>